<feature type="region of interest" description="Disordered" evidence="1">
    <location>
        <begin position="1557"/>
        <end position="1798"/>
    </location>
</feature>
<feature type="compositionally biased region" description="Basic and acidic residues" evidence="1">
    <location>
        <begin position="1474"/>
        <end position="1511"/>
    </location>
</feature>
<feature type="compositionally biased region" description="Low complexity" evidence="1">
    <location>
        <begin position="579"/>
        <end position="590"/>
    </location>
</feature>
<feature type="compositionally biased region" description="Basic and acidic residues" evidence="1">
    <location>
        <begin position="1449"/>
        <end position="1461"/>
    </location>
</feature>
<feature type="compositionally biased region" description="Low complexity" evidence="1">
    <location>
        <begin position="1834"/>
        <end position="1856"/>
    </location>
</feature>
<protein>
    <submittedName>
        <fullName evidence="2">Uncharacterized protein</fullName>
    </submittedName>
</protein>
<dbReference type="GO" id="GO:0005737">
    <property type="term" value="C:cytoplasm"/>
    <property type="evidence" value="ECO:0007669"/>
    <property type="project" value="TreeGrafter"/>
</dbReference>
<feature type="region of interest" description="Disordered" evidence="1">
    <location>
        <begin position="1403"/>
        <end position="1525"/>
    </location>
</feature>
<feature type="compositionally biased region" description="Polar residues" evidence="1">
    <location>
        <begin position="839"/>
        <end position="850"/>
    </location>
</feature>
<comment type="caution">
    <text evidence="2">The sequence shown here is derived from an EMBL/GenBank/DDBJ whole genome shotgun (WGS) entry which is preliminary data.</text>
</comment>
<feature type="compositionally biased region" description="Polar residues" evidence="1">
    <location>
        <begin position="940"/>
        <end position="949"/>
    </location>
</feature>
<feature type="compositionally biased region" description="Low complexity" evidence="1">
    <location>
        <begin position="1972"/>
        <end position="1991"/>
    </location>
</feature>
<reference evidence="2 3" key="2">
    <citation type="journal article" date="2015" name="Eukaryot. Cell">
        <title>Genetic mapping reveals that sinefungin resistance in Toxoplasma gondii is controlled by a putative amino acid transporter locus that can be used as a negative selectable marker.</title>
        <authorList>
            <person name="Behnke M.S."/>
            <person name="Khan A."/>
            <person name="Sibley L.D."/>
        </authorList>
    </citation>
    <scope>NUCLEOTIDE SEQUENCE [LARGE SCALE GENOMIC DNA]</scope>
    <source>
        <strain evidence="2 3">VAND</strain>
    </source>
</reference>
<reference evidence="2 3" key="1">
    <citation type="submission" date="2014-08" db="EMBL/GenBank/DDBJ databases">
        <authorList>
            <person name="Sibley D."/>
            <person name="Venepally P."/>
            <person name="Karamycheva S."/>
            <person name="Hadjithomas M."/>
            <person name="Khan A."/>
            <person name="Brunk B."/>
            <person name="Roos D."/>
            <person name="Caler E."/>
            <person name="Lorenzi H."/>
        </authorList>
    </citation>
    <scope>NUCLEOTIDE SEQUENCE [LARGE SCALE GENOMIC DNA]</scope>
    <source>
        <strain evidence="2 3">VAND</strain>
    </source>
</reference>
<evidence type="ECO:0000313" key="3">
    <source>
        <dbReference type="Proteomes" id="UP000028840"/>
    </source>
</evidence>
<feature type="compositionally biased region" description="Basic and acidic residues" evidence="1">
    <location>
        <begin position="623"/>
        <end position="633"/>
    </location>
</feature>
<organism evidence="2 3">
    <name type="scientific">Toxoplasma gondii VAND</name>
    <dbReference type="NCBI Taxonomy" id="933077"/>
    <lineage>
        <taxon>Eukaryota</taxon>
        <taxon>Sar</taxon>
        <taxon>Alveolata</taxon>
        <taxon>Apicomplexa</taxon>
        <taxon>Conoidasida</taxon>
        <taxon>Coccidia</taxon>
        <taxon>Eucoccidiorida</taxon>
        <taxon>Eimeriorina</taxon>
        <taxon>Sarcocystidae</taxon>
        <taxon>Toxoplasma</taxon>
    </lineage>
</organism>
<feature type="compositionally biased region" description="Basic and acidic residues" evidence="1">
    <location>
        <begin position="669"/>
        <end position="823"/>
    </location>
</feature>
<name>A0A086QB17_TOXGO</name>
<dbReference type="GO" id="GO:0030866">
    <property type="term" value="P:cortical actin cytoskeleton organization"/>
    <property type="evidence" value="ECO:0007669"/>
    <property type="project" value="TreeGrafter"/>
</dbReference>
<feature type="compositionally biased region" description="Basic and acidic residues" evidence="1">
    <location>
        <begin position="2208"/>
        <end position="2231"/>
    </location>
</feature>
<feature type="region of interest" description="Disordered" evidence="1">
    <location>
        <begin position="1876"/>
        <end position="2008"/>
    </location>
</feature>
<dbReference type="PANTHER" id="PTHR45920:SF7">
    <property type="entry name" value="FORMIN-G"/>
    <property type="match status" value="1"/>
</dbReference>
<feature type="region of interest" description="Disordered" evidence="1">
    <location>
        <begin position="1820"/>
        <end position="1857"/>
    </location>
</feature>
<feature type="compositionally biased region" description="Polar residues" evidence="1">
    <location>
        <begin position="1015"/>
        <end position="1037"/>
    </location>
</feature>
<dbReference type="VEuPathDB" id="ToxoDB:TGVAND_313210"/>
<feature type="compositionally biased region" description="Basic and acidic residues" evidence="1">
    <location>
        <begin position="1666"/>
        <end position="1719"/>
    </location>
</feature>
<feature type="compositionally biased region" description="Basic residues" evidence="1">
    <location>
        <begin position="2548"/>
        <end position="2562"/>
    </location>
</feature>
<feature type="compositionally biased region" description="Basic and acidic residues" evidence="1">
    <location>
        <begin position="1893"/>
        <end position="1906"/>
    </location>
</feature>
<feature type="region of interest" description="Disordered" evidence="1">
    <location>
        <begin position="1089"/>
        <end position="1113"/>
    </location>
</feature>
<dbReference type="GO" id="GO:0005856">
    <property type="term" value="C:cytoskeleton"/>
    <property type="evidence" value="ECO:0007669"/>
    <property type="project" value="TreeGrafter"/>
</dbReference>
<feature type="compositionally biased region" description="Polar residues" evidence="1">
    <location>
        <begin position="397"/>
        <end position="409"/>
    </location>
</feature>
<feature type="compositionally biased region" description="Basic and acidic residues" evidence="1">
    <location>
        <begin position="157"/>
        <end position="182"/>
    </location>
</feature>
<feature type="compositionally biased region" description="Low complexity" evidence="1">
    <location>
        <begin position="2453"/>
        <end position="2495"/>
    </location>
</feature>
<dbReference type="EMBL" id="AEYJ02000482">
    <property type="protein sequence ID" value="KFH09799.1"/>
    <property type="molecule type" value="Genomic_DNA"/>
</dbReference>
<evidence type="ECO:0000313" key="2">
    <source>
        <dbReference type="EMBL" id="KFH09799.1"/>
    </source>
</evidence>
<feature type="compositionally biased region" description="Basic and acidic residues" evidence="1">
    <location>
        <begin position="114"/>
        <end position="123"/>
    </location>
</feature>
<feature type="compositionally biased region" description="Low complexity" evidence="1">
    <location>
        <begin position="512"/>
        <end position="522"/>
    </location>
</feature>
<feature type="region of interest" description="Disordered" evidence="1">
    <location>
        <begin position="2541"/>
        <end position="2586"/>
    </location>
</feature>
<dbReference type="GO" id="GO:0051015">
    <property type="term" value="F:actin filament binding"/>
    <property type="evidence" value="ECO:0007669"/>
    <property type="project" value="TreeGrafter"/>
</dbReference>
<proteinExistence type="predicted"/>
<feature type="compositionally biased region" description="Polar residues" evidence="1">
    <location>
        <begin position="185"/>
        <end position="194"/>
    </location>
</feature>
<feature type="compositionally biased region" description="Basic and acidic residues" evidence="1">
    <location>
        <begin position="482"/>
        <end position="511"/>
    </location>
</feature>
<feature type="region of interest" description="Disordered" evidence="1">
    <location>
        <begin position="2135"/>
        <end position="2351"/>
    </location>
</feature>
<feature type="compositionally biased region" description="Acidic residues" evidence="1">
    <location>
        <begin position="2249"/>
        <end position="2260"/>
    </location>
</feature>
<evidence type="ECO:0000256" key="1">
    <source>
        <dbReference type="SAM" id="MobiDB-lite"/>
    </source>
</evidence>
<dbReference type="OrthoDB" id="10463909at2759"/>
<dbReference type="PANTHER" id="PTHR45920">
    <property type="entry name" value="FORMIN HOMOLOGY 2 DOMAIN CONTAINING, ISOFORM I"/>
    <property type="match status" value="1"/>
</dbReference>
<feature type="compositionally biased region" description="Polar residues" evidence="1">
    <location>
        <begin position="1720"/>
        <end position="1732"/>
    </location>
</feature>
<feature type="region of interest" description="Disordered" evidence="1">
    <location>
        <begin position="2379"/>
        <end position="2495"/>
    </location>
</feature>
<sequence length="2586" mass="280336">MAHFPSSNPLGSPQSFFQAAAETARENAKGSVRKPRAMAESIGFVQPREPESPLTVAARTLPAWCLPQLDRVRSLLKRGSASWPRERSVKNRTFCDRKTPLWSTQDVSRHYVELPASAEKDPTKTSSTAAPEAHSRDSGSRTLKHASGSCGEYTTASREEQRLAEGGKTDKDLKRERSDTWKNKPVSSLRSSLLQKRPPACPGSLEWGREPRFGPYGTRSLISSESLWKPFEEREKWREGWGALELFERGTGDGAKAEETPQKETAADFLPARFSFPDFLPQSSDATFFALSSSDSISWTEASEREGEEACSLRRGRTRKKGSKRWSPFGSSSGRGRHQDCGGTSPSRAKEKPGGARRTQKGRASSAPYVHPIRTGETPVPSPLTRTAILLGLPTSHHWTASSPESHSLSLRRRETRTENSAKGASTGAERPRIRNTAGTKKSRSGGAGDRRKQESTQNARQGQPQAAPSPVAGRFPPSRGADNKDREKNFRKGGEKRSNTYRQEVPERPRTSPSPRRLSLSSRRDPRVEKTYDGATRRTKPTPDAANPSETREATNPTVCEKAAWAPRAKAPNGRESLGGPALSPSLSFSAFSFSPIHCLSETPHRERGEGNAAEGKAPLTADREGEHTGMEKRRKTREGEVVDSTFTRDTRTVAGETTPKLPGRRRTSSERETRKVHSERLDFTERARKKDNEQKKEKKEKKDNDQKKEKKEKKDNEQKKEKKEKEDNEQKTEKKEKKEKEDNEQKKEKKEKKEKEDNEQKKEKKEKKEKEDNEQKKEKKEKKEKEDNEQKKEKKEKKEKEDNEQKTEKKEKEERGEKEEQNCLSPLPGRSCASPGICTTSVLQATDTRSSRRPAAPRVSTHAAATPPVGSCPSRLPQLSPSAGDATGDMHAGNAREAAPLAAREGPPVSVHRRASDAGEGRGAPRVKTRCRRKAGETQVQATWSRTCEQKEVEENAEAPEPERSPRTVEVGRPLDEEGRDGPHLAEDPEELKKRKELSEAQSMSAKGEKNETVTTGAEVTQTGDAGVTASGSSYGLCSRSEHPITAGDLSERKGANASAAAPYAPCVAPVPKFPCSSSACVGAQTNAADSWRPKHSDGQCNRDNTRRSGCPDALAEAAESTRKEPLFGVSEKKLHMERSAGISRNAALSAFHSTTLSGSPFCQSCACSAALSSPHRAPESCKTHFHQESHASSSSPSSSASAASSSSFRSCSSSSSSAACFCSSSSSSSAACSCSSSSSSSAACSCSSSSSSSNVAPGINTAPVVSVCPRDSACELKSALEPPVTGTFVKKGGRLFSCCCDTVLRSQCACRSAACLSASPSVPIVSSDLPSSSSLAASLADSATAKPVYSLGRRGATPAVGVGCRMQRRAFSPYRSSSSSSTACSPSSFGPSCSSSQVLSGGSRLPSFGDESAPQLTGASGGSGVRTSATPVGRQGLRKLAGSSLAKERETQGPEKEFGGPGIEEIVVGKMRRECRQDAGQGDREQGGDREQEGDSEGENGHDSDGSRLRAPRPSLDPAKEQEQLVRQLLWEAQTSLLLVSELCGLSKYESVSRLNRRKEGRLRAAPPSQLSGRGAEAAETVSRHRSAPNRGEAGTHQDEQREERGEKEEDLARRDDGTESRTQCGEEAGEQKRNTGEGGTYTQEGGQVSPPTSCPRAKGRQGLRENENARHRESARPDEGHREEGHGRKDGYEREETRQPRTLDSESEGTHRRSPPDSSVCTDLSFSPRSAGHPLRRPLCVERRPRTDEPHKEAEEARRDKAARNRGRRRSEEPENTLFQCSSRSSQSPVLRKSTTIRDALKPFFAAMEAAIQACASAEANESTPRRLTSSSWLSASPVPSSSEGPFSASGSVASASQLPLDFPCGLEATTRSGRVRFSADDGGGFREGANKRQCDCGRFPEDVSAVQTPGRELSRSSGAPPGSSKRQGKPSPRRESLSFPSGCPLSHASDSLSHPCAQRRVFATQISPPSSTSRPRAAVPSSSSFSRPRHPLPPSAWSETQRFPTSSPSFSSFGSSSSFRLFDSPGRSLAAGLWSSPRDCASAVSFLESDLSASWGFDRFEVAKRSGVPRWPQASSLPGDAEIARNAKEIASICWYARPACPSLAHAEPHAAPSWLGTLKAADSCAPSRVEAPKEAVQKEGHGNRRGCDREDRKRRDAEDRKRRRDEVADPTKFSVGEYELPPSLQAGGGPVDFQTVTTAAETPRHEEPTDSECTDRERREGDGRGGEGGGGESQRGRETKTGEDEDGERGDEEGEPRGHSGREGDEEERRTEERETRTDAEGMHPRAKTENRWRERAAVGRRQVIQERSHARRGENATRDETHQRRATHRETSEPTREGGTSEDELWKEALKAALYRQKRALEEELKQLEEERQQYLRQHTHSRSRDLHGFQETVHVPPSNRSPLSRDETPSAGRLRPELPGCTFPSSSCPILRPDASSPREQSAEFSLSVFPSSASSATPSAVFAPGPPSCFSSASPSSSWAAPSPGSAASLLSVCSSSAAASSLAESPDGRWSATGQPKSNAGVAQNLQHGAVAPSGGRLHVRGQQRRPSHPQRRLLSADVGGCDQDTAALPGASSRP</sequence>
<feature type="compositionally biased region" description="Polar residues" evidence="1">
    <location>
        <begin position="1"/>
        <end position="17"/>
    </location>
</feature>
<feature type="compositionally biased region" description="Polar residues" evidence="1">
    <location>
        <begin position="1781"/>
        <end position="1793"/>
    </location>
</feature>
<feature type="compositionally biased region" description="Basic and acidic residues" evidence="1">
    <location>
        <begin position="1743"/>
        <end position="1767"/>
    </location>
</feature>
<gene>
    <name evidence="2" type="ORF">TGVAND_313210</name>
</gene>
<accession>A0A086QB17</accession>
<feature type="compositionally biased region" description="Basic and acidic residues" evidence="1">
    <location>
        <begin position="1597"/>
        <end position="1623"/>
    </location>
</feature>
<feature type="compositionally biased region" description="Basic and acidic residues" evidence="1">
    <location>
        <begin position="975"/>
        <end position="1001"/>
    </location>
</feature>
<dbReference type="Proteomes" id="UP000028840">
    <property type="component" value="Unassembled WGS sequence"/>
</dbReference>
<feature type="compositionally biased region" description="Basic residues" evidence="1">
    <location>
        <begin position="314"/>
        <end position="324"/>
    </location>
</feature>
<feature type="region of interest" description="Disordered" evidence="1">
    <location>
        <begin position="602"/>
        <end position="1037"/>
    </location>
</feature>
<feature type="compositionally biased region" description="Basic and acidic residues" evidence="1">
    <location>
        <begin position="2136"/>
        <end position="2175"/>
    </location>
</feature>
<feature type="compositionally biased region" description="Basic and acidic residues" evidence="1">
    <location>
        <begin position="523"/>
        <end position="537"/>
    </location>
</feature>
<feature type="region of interest" description="Disordered" evidence="1">
    <location>
        <begin position="1"/>
        <end position="35"/>
    </location>
</feature>
<feature type="region of interest" description="Disordered" evidence="1">
    <location>
        <begin position="114"/>
        <end position="209"/>
    </location>
</feature>
<feature type="compositionally biased region" description="Basic and acidic residues" evidence="1">
    <location>
        <begin position="2261"/>
        <end position="2343"/>
    </location>
</feature>
<feature type="compositionally biased region" description="Polar residues" evidence="1">
    <location>
        <begin position="456"/>
        <end position="467"/>
    </location>
</feature>
<feature type="region of interest" description="Disordered" evidence="1">
    <location>
        <begin position="298"/>
        <end position="590"/>
    </location>
</feature>